<accession>A0A1G2KQE4</accession>
<protein>
    <submittedName>
        <fullName evidence="1">Uncharacterized protein</fullName>
    </submittedName>
</protein>
<dbReference type="InterPro" id="IPR038763">
    <property type="entry name" value="DHH_sf"/>
</dbReference>
<reference evidence="1 2" key="1">
    <citation type="journal article" date="2016" name="Nat. Commun.">
        <title>Thousands of microbial genomes shed light on interconnected biogeochemical processes in an aquifer system.</title>
        <authorList>
            <person name="Anantharaman K."/>
            <person name="Brown C.T."/>
            <person name="Hug L.A."/>
            <person name="Sharon I."/>
            <person name="Castelle C.J."/>
            <person name="Probst A.J."/>
            <person name="Thomas B.C."/>
            <person name="Singh A."/>
            <person name="Wilkins M.J."/>
            <person name="Karaoz U."/>
            <person name="Brodie E.L."/>
            <person name="Williams K.H."/>
            <person name="Hubbard S.S."/>
            <person name="Banfield J.F."/>
        </authorList>
    </citation>
    <scope>NUCLEOTIDE SEQUENCE [LARGE SCALE GENOMIC DNA]</scope>
</reference>
<dbReference type="Proteomes" id="UP000177362">
    <property type="component" value="Unassembled WGS sequence"/>
</dbReference>
<dbReference type="SUPFAM" id="SSF64182">
    <property type="entry name" value="DHH phosphoesterases"/>
    <property type="match status" value="1"/>
</dbReference>
<comment type="caution">
    <text evidence="1">The sequence shown here is derived from an EMBL/GenBank/DDBJ whole genome shotgun (WGS) entry which is preliminary data.</text>
</comment>
<dbReference type="AlphaFoldDB" id="A0A1G2KQE4"/>
<dbReference type="Gene3D" id="3.90.1640.10">
    <property type="entry name" value="inorganic pyrophosphatase (n-terminal core)"/>
    <property type="match status" value="1"/>
</dbReference>
<dbReference type="InterPro" id="IPR051319">
    <property type="entry name" value="Oligoribo/pAp-PDE_c-di-AMP_PDE"/>
</dbReference>
<name>A0A1G2KQE4_9BACT</name>
<evidence type="ECO:0000313" key="2">
    <source>
        <dbReference type="Proteomes" id="UP000177362"/>
    </source>
</evidence>
<dbReference type="PANTHER" id="PTHR47618:SF1">
    <property type="entry name" value="BIFUNCTIONAL OLIGORIBONUCLEASE AND PAP PHOSPHATASE NRNA"/>
    <property type="match status" value="1"/>
</dbReference>
<gene>
    <name evidence="1" type="ORF">A3C11_03410</name>
</gene>
<evidence type="ECO:0000313" key="1">
    <source>
        <dbReference type="EMBL" id="OHA01647.1"/>
    </source>
</evidence>
<proteinExistence type="predicted"/>
<dbReference type="EMBL" id="MHQJ01000011">
    <property type="protein sequence ID" value="OHA01647.1"/>
    <property type="molecule type" value="Genomic_DNA"/>
</dbReference>
<organism evidence="1 2">
    <name type="scientific">Candidatus Sungbacteria bacterium RIFCSPHIGHO2_02_FULL_49_12</name>
    <dbReference type="NCBI Taxonomy" id="1802271"/>
    <lineage>
        <taxon>Bacteria</taxon>
        <taxon>Candidatus Sungiibacteriota</taxon>
    </lineage>
</organism>
<dbReference type="STRING" id="1802271.A3C11_03410"/>
<sequence length="385" mass="41678">MLDPADIKQAQSILQKAEKVFLALPPAPDPDTLATAEIVARRLVKIGEHISVSQFVKLADDWKFLPLTTLSSAAGATKDLLITIDTKSAAVGELRYEKSDDQLTIILSPKYKPLSPASVTIGAGAAGADCIITMGAASLDQLGDLFHQNPRLFFETPIINLDQSTANDQYGEINLVDVKSSALTEVGWRFAKTLLSDAMNRDEATLILAGIMSKTENFLDGKVLPETLALVAEALSAGGERALVLQALDKHELLPILQLWGRAVARTRPDAAHSILISIVTSDDFTKTKTAPKDIPAILRHFEDHFHLPKILLLLWQDPASGMVSAGIKSTNPEVLHEAQRLLLGTLEGGLLYLALRYPSFVTAERELLALLQPLTTATRNNTAT</sequence>
<dbReference type="PANTHER" id="PTHR47618">
    <property type="entry name" value="BIFUNCTIONAL OLIGORIBONUCLEASE AND PAP PHOSPHATASE NRNA"/>
    <property type="match status" value="1"/>
</dbReference>